<evidence type="ECO:0000256" key="1">
    <source>
        <dbReference type="ARBA" id="ARBA00001954"/>
    </source>
</evidence>
<keyword evidence="4" id="KW-0223">Dioxygenase</keyword>
<dbReference type="SUPFAM" id="SSF51197">
    <property type="entry name" value="Clavaminate synthase-like"/>
    <property type="match status" value="1"/>
</dbReference>
<name>A0A4V1WXN9_9PLEO</name>
<feature type="domain" description="TauD/TfdA-like" evidence="7">
    <location>
        <begin position="17"/>
        <end position="95"/>
    </location>
</feature>
<dbReference type="AlphaFoldDB" id="A0A4V1WXN9"/>
<dbReference type="InterPro" id="IPR003819">
    <property type="entry name" value="TauD/TfdA-like"/>
</dbReference>
<protein>
    <recommendedName>
        <fullName evidence="7">TauD/TfdA-like domain-containing protein</fullName>
    </recommendedName>
</protein>
<dbReference type="OrthoDB" id="406634at2759"/>
<organism evidence="8 9">
    <name type="scientific">Alternaria arborescens</name>
    <dbReference type="NCBI Taxonomy" id="156630"/>
    <lineage>
        <taxon>Eukaryota</taxon>
        <taxon>Fungi</taxon>
        <taxon>Dikarya</taxon>
        <taxon>Ascomycota</taxon>
        <taxon>Pezizomycotina</taxon>
        <taxon>Dothideomycetes</taxon>
        <taxon>Pleosporomycetidae</taxon>
        <taxon>Pleosporales</taxon>
        <taxon>Pleosporineae</taxon>
        <taxon>Pleosporaceae</taxon>
        <taxon>Alternaria</taxon>
        <taxon>Alternaria sect. Alternaria</taxon>
    </lineage>
</organism>
<gene>
    <name evidence="8" type="ORF">AA0113_g12028</name>
</gene>
<evidence type="ECO:0000313" key="8">
    <source>
        <dbReference type="EMBL" id="RYO29518.1"/>
    </source>
</evidence>
<reference evidence="9" key="1">
    <citation type="journal article" date="2019" name="bioRxiv">
        <title>Genomics, evolutionary history and diagnostics of the Alternaria alternata species group including apple and Asian pear pathotypes.</title>
        <authorList>
            <person name="Armitage A.D."/>
            <person name="Cockerton H.M."/>
            <person name="Sreenivasaprasad S."/>
            <person name="Woodhall J.W."/>
            <person name="Lane C.R."/>
            <person name="Harrison R.J."/>
            <person name="Clarkson J.P."/>
        </authorList>
    </citation>
    <scope>NUCLEOTIDE SEQUENCE [LARGE SCALE GENOMIC DNA]</scope>
    <source>
        <strain evidence="9">RGR 97.0016</strain>
    </source>
</reference>
<dbReference type="InterPro" id="IPR050411">
    <property type="entry name" value="AlphaKG_dependent_hydroxylases"/>
</dbReference>
<evidence type="ECO:0000256" key="6">
    <source>
        <dbReference type="ARBA" id="ARBA00023004"/>
    </source>
</evidence>
<dbReference type="FunFam" id="3.60.130.10:FF:000058">
    <property type="entry name" value="Uncharacterized protein"/>
    <property type="match status" value="1"/>
</dbReference>
<dbReference type="Pfam" id="PF02668">
    <property type="entry name" value="TauD"/>
    <property type="match status" value="1"/>
</dbReference>
<keyword evidence="5" id="KW-0560">Oxidoreductase</keyword>
<dbReference type="Gene3D" id="3.60.130.10">
    <property type="entry name" value="Clavaminate synthase-like"/>
    <property type="match status" value="1"/>
</dbReference>
<accession>A0A4V1WXN9</accession>
<dbReference type="PANTHER" id="PTHR10696">
    <property type="entry name" value="GAMMA-BUTYROBETAINE HYDROXYLASE-RELATED"/>
    <property type="match status" value="1"/>
</dbReference>
<proteinExistence type="inferred from homology"/>
<keyword evidence="3" id="KW-0479">Metal-binding</keyword>
<evidence type="ECO:0000256" key="2">
    <source>
        <dbReference type="ARBA" id="ARBA00008654"/>
    </source>
</evidence>
<evidence type="ECO:0000259" key="7">
    <source>
        <dbReference type="Pfam" id="PF02668"/>
    </source>
</evidence>
<keyword evidence="6" id="KW-0408">Iron</keyword>
<dbReference type="Proteomes" id="UP000293823">
    <property type="component" value="Unassembled WGS sequence"/>
</dbReference>
<feature type="non-terminal residue" evidence="8">
    <location>
        <position position="1"/>
    </location>
</feature>
<dbReference type="GO" id="GO:0045329">
    <property type="term" value="P:carnitine biosynthetic process"/>
    <property type="evidence" value="ECO:0007669"/>
    <property type="project" value="TreeGrafter"/>
</dbReference>
<comment type="similarity">
    <text evidence="2">Belongs to the gamma-BBH/TMLD family.</text>
</comment>
<comment type="caution">
    <text evidence="8">The sequence shown here is derived from an EMBL/GenBank/DDBJ whole genome shotgun (WGS) entry which is preliminary data.</text>
</comment>
<dbReference type="GO" id="GO:0051213">
    <property type="term" value="F:dioxygenase activity"/>
    <property type="evidence" value="ECO:0007669"/>
    <property type="project" value="UniProtKB-KW"/>
</dbReference>
<dbReference type="EMBL" id="PEJP01000083">
    <property type="protein sequence ID" value="RYO29518.1"/>
    <property type="molecule type" value="Genomic_DNA"/>
</dbReference>
<sequence>YPNYSDPTNLAIRRINWSPPFQAPFEARIGSGNSTSLRSFIAASHAYEKLLSAEENLYEYRLNEGECVIFDNRRVLHARKAFDASKGERWLKGAYVDDDVFFSKLRVLEEKFEGKWVAEGVVRHAVK</sequence>
<dbReference type="GO" id="GO:0005739">
    <property type="term" value="C:mitochondrion"/>
    <property type="evidence" value="ECO:0007669"/>
    <property type="project" value="TreeGrafter"/>
</dbReference>
<evidence type="ECO:0000256" key="4">
    <source>
        <dbReference type="ARBA" id="ARBA00022964"/>
    </source>
</evidence>
<keyword evidence="9" id="KW-1185">Reference proteome</keyword>
<evidence type="ECO:0000313" key="9">
    <source>
        <dbReference type="Proteomes" id="UP000293823"/>
    </source>
</evidence>
<comment type="cofactor">
    <cofactor evidence="1">
        <name>Fe(2+)</name>
        <dbReference type="ChEBI" id="CHEBI:29033"/>
    </cofactor>
</comment>
<dbReference type="InterPro" id="IPR042098">
    <property type="entry name" value="TauD-like_sf"/>
</dbReference>
<dbReference type="GO" id="GO:0046872">
    <property type="term" value="F:metal ion binding"/>
    <property type="evidence" value="ECO:0007669"/>
    <property type="project" value="UniProtKB-KW"/>
</dbReference>
<evidence type="ECO:0000256" key="5">
    <source>
        <dbReference type="ARBA" id="ARBA00023002"/>
    </source>
</evidence>
<evidence type="ECO:0000256" key="3">
    <source>
        <dbReference type="ARBA" id="ARBA00022723"/>
    </source>
</evidence>
<dbReference type="PANTHER" id="PTHR10696:SF25">
    <property type="entry name" value="OXIDOREDUCTASE AIM17-RELATED"/>
    <property type="match status" value="1"/>
</dbReference>